<dbReference type="RefSeq" id="WP_055747145.1">
    <property type="nucleotide sequence ID" value="NZ_LJJB01000013.1"/>
</dbReference>
<evidence type="ECO:0008006" key="3">
    <source>
        <dbReference type="Google" id="ProtNLM"/>
    </source>
</evidence>
<gene>
    <name evidence="1" type="ORF">AN963_24525</name>
</gene>
<organism evidence="1 2">
    <name type="scientific">Brevibacillus choshinensis</name>
    <dbReference type="NCBI Taxonomy" id="54911"/>
    <lineage>
        <taxon>Bacteria</taxon>
        <taxon>Bacillati</taxon>
        <taxon>Bacillota</taxon>
        <taxon>Bacilli</taxon>
        <taxon>Bacillales</taxon>
        <taxon>Paenibacillaceae</taxon>
        <taxon>Brevibacillus</taxon>
    </lineage>
</organism>
<proteinExistence type="predicted"/>
<keyword evidence="2" id="KW-1185">Reference proteome</keyword>
<reference evidence="1 2" key="1">
    <citation type="submission" date="2015-09" db="EMBL/GenBank/DDBJ databases">
        <title>Genome sequencing project for genomic taxonomy and phylogenomics of Bacillus-like bacteria.</title>
        <authorList>
            <person name="Liu B."/>
            <person name="Wang J."/>
            <person name="Zhu Y."/>
            <person name="Liu G."/>
            <person name="Chen Q."/>
            <person name="Chen Z."/>
            <person name="Lan J."/>
            <person name="Che J."/>
            <person name="Ge C."/>
            <person name="Shi H."/>
            <person name="Pan Z."/>
            <person name="Liu X."/>
        </authorList>
    </citation>
    <scope>NUCLEOTIDE SEQUENCE [LARGE SCALE GENOMIC DNA]</scope>
    <source>
        <strain evidence="1 2">DSM 8552</strain>
    </source>
</reference>
<sequence length="143" mass="16405">MELAVITLENTITNQEISRSIRDLHKKKGQPLAIRFSEELTHIILEAPCLYVIDPDQFDNKTVIDGQLRHSSGCYELHPRSKGKTINLHLDSELVAELELIRSRVNSKTQSEVIRELFIRGMRSYLAEEEEGQTEQSEAKSEK</sequence>
<dbReference type="Proteomes" id="UP000051063">
    <property type="component" value="Unassembled WGS sequence"/>
</dbReference>
<evidence type="ECO:0000313" key="2">
    <source>
        <dbReference type="Proteomes" id="UP000051063"/>
    </source>
</evidence>
<accession>A0ABR5N239</accession>
<comment type="caution">
    <text evidence="1">The sequence shown here is derived from an EMBL/GenBank/DDBJ whole genome shotgun (WGS) entry which is preliminary data.</text>
</comment>
<protein>
    <recommendedName>
        <fullName evidence="3">Ribbon-helix-helix protein CopG domain-containing protein</fullName>
    </recommendedName>
</protein>
<evidence type="ECO:0000313" key="1">
    <source>
        <dbReference type="EMBL" id="KQL44560.1"/>
    </source>
</evidence>
<dbReference type="EMBL" id="LJJB01000013">
    <property type="protein sequence ID" value="KQL44560.1"/>
    <property type="molecule type" value="Genomic_DNA"/>
</dbReference>
<name>A0ABR5N239_BRECH</name>